<dbReference type="Gene3D" id="2.130.10.10">
    <property type="entry name" value="YVTN repeat-like/Quinoprotein amine dehydrogenase"/>
    <property type="match status" value="2"/>
</dbReference>
<dbReference type="PANTHER" id="PTHR43270:SF8">
    <property type="entry name" value="DI- AND TRIPEPTIDASE DUG2-RELATED"/>
    <property type="match status" value="1"/>
</dbReference>
<dbReference type="PROSITE" id="PS00758">
    <property type="entry name" value="ARGE_DAPE_CPG2_1"/>
    <property type="match status" value="1"/>
</dbReference>
<reference evidence="8" key="5">
    <citation type="submission" date="2015-06" db="UniProtKB">
        <authorList>
            <consortium name="EnsemblFungi"/>
        </authorList>
    </citation>
    <scope>IDENTIFICATION</scope>
    <source>
        <strain evidence="8">ATCC 64411</strain>
    </source>
</reference>
<dbReference type="Gene3D" id="3.30.70.360">
    <property type="match status" value="1"/>
</dbReference>
<dbReference type="EnsemblFungi" id="MAPG_11650T0">
    <property type="protein sequence ID" value="MAPG_11650T0"/>
    <property type="gene ID" value="MAPG_11650"/>
</dbReference>
<keyword evidence="9" id="KW-1185">Reference proteome</keyword>
<dbReference type="eggNOG" id="KOG2276">
    <property type="taxonomic scope" value="Eukaryota"/>
</dbReference>
<reference evidence="9" key="2">
    <citation type="submission" date="2010-05" db="EMBL/GenBank/DDBJ databases">
        <title>The genome sequence of Magnaporthe poae strain ATCC 64411.</title>
        <authorList>
            <person name="Ma L.-J."/>
            <person name="Dead R."/>
            <person name="Young S."/>
            <person name="Zeng Q."/>
            <person name="Koehrsen M."/>
            <person name="Alvarado L."/>
            <person name="Berlin A."/>
            <person name="Chapman S.B."/>
            <person name="Chen Z."/>
            <person name="Freedman E."/>
            <person name="Gellesch M."/>
            <person name="Goldberg J."/>
            <person name="Griggs A."/>
            <person name="Gujja S."/>
            <person name="Heilman E.R."/>
            <person name="Heiman D."/>
            <person name="Hepburn T."/>
            <person name="Howarth C."/>
            <person name="Jen D."/>
            <person name="Larson L."/>
            <person name="Mehta T."/>
            <person name="Neiman D."/>
            <person name="Pearson M."/>
            <person name="Roberts A."/>
            <person name="Saif S."/>
            <person name="Shea T."/>
            <person name="Shenoy N."/>
            <person name="Sisk P."/>
            <person name="Stolte C."/>
            <person name="Sykes S."/>
            <person name="Walk T."/>
            <person name="White J."/>
            <person name="Yandava C."/>
            <person name="Haas B."/>
            <person name="Nusbaum C."/>
            <person name="Birren B."/>
        </authorList>
    </citation>
    <scope>NUCLEOTIDE SEQUENCE [LARGE SCALE GENOMIC DNA]</scope>
    <source>
        <strain evidence="9">ATCC 64411 / 73-15</strain>
    </source>
</reference>
<dbReference type="GO" id="GO:0008233">
    <property type="term" value="F:peptidase activity"/>
    <property type="evidence" value="ECO:0007669"/>
    <property type="project" value="UniProtKB-KW"/>
</dbReference>
<dbReference type="InterPro" id="IPR001680">
    <property type="entry name" value="WD40_rpt"/>
</dbReference>
<dbReference type="OrthoDB" id="7832001at2759"/>
<dbReference type="Pfam" id="PF00400">
    <property type="entry name" value="WD40"/>
    <property type="match status" value="2"/>
</dbReference>
<dbReference type="SMART" id="SM00320">
    <property type="entry name" value="WD40"/>
    <property type="match status" value="7"/>
</dbReference>
<dbReference type="InterPro" id="IPR001261">
    <property type="entry name" value="ArgE/DapE_CS"/>
</dbReference>
<evidence type="ECO:0000256" key="1">
    <source>
        <dbReference type="ARBA" id="ARBA00006247"/>
    </source>
</evidence>
<name>A0A0C4EFU3_MAGP6</name>
<feature type="region of interest" description="Disordered" evidence="6">
    <location>
        <begin position="932"/>
        <end position="989"/>
    </location>
</feature>
<reference evidence="7" key="3">
    <citation type="submission" date="2011-03" db="EMBL/GenBank/DDBJ databases">
        <title>Annotation of Magnaporthe poae ATCC 64411.</title>
        <authorList>
            <person name="Ma L.-J."/>
            <person name="Dead R."/>
            <person name="Young S.K."/>
            <person name="Zeng Q."/>
            <person name="Gargeya S."/>
            <person name="Fitzgerald M."/>
            <person name="Haas B."/>
            <person name="Abouelleil A."/>
            <person name="Alvarado L."/>
            <person name="Arachchi H.M."/>
            <person name="Berlin A."/>
            <person name="Brown A."/>
            <person name="Chapman S.B."/>
            <person name="Chen Z."/>
            <person name="Dunbar C."/>
            <person name="Freedman E."/>
            <person name="Gearin G."/>
            <person name="Gellesch M."/>
            <person name="Goldberg J."/>
            <person name="Griggs A."/>
            <person name="Gujja S."/>
            <person name="Heiman D."/>
            <person name="Howarth C."/>
            <person name="Larson L."/>
            <person name="Lui A."/>
            <person name="MacDonald P.J.P."/>
            <person name="Mehta T."/>
            <person name="Montmayeur A."/>
            <person name="Murphy C."/>
            <person name="Neiman D."/>
            <person name="Pearson M."/>
            <person name="Priest M."/>
            <person name="Roberts A."/>
            <person name="Saif S."/>
            <person name="Shea T."/>
            <person name="Shenoy N."/>
            <person name="Sisk P."/>
            <person name="Stolte C."/>
            <person name="Sykes S."/>
            <person name="Yandava C."/>
            <person name="Wortman J."/>
            <person name="Nusbaum C."/>
            <person name="Birren B."/>
        </authorList>
    </citation>
    <scope>NUCLEOTIDE SEQUENCE</scope>
    <source>
        <strain evidence="7">ATCC 64411</strain>
    </source>
</reference>
<dbReference type="AlphaFoldDB" id="A0A0C4EFU3"/>
<reference evidence="7" key="1">
    <citation type="submission" date="2010-05" db="EMBL/GenBank/DDBJ databases">
        <title>The Genome Sequence of Magnaporthe poae strain ATCC 64411.</title>
        <authorList>
            <consortium name="The Broad Institute Genome Sequencing Platform"/>
            <consortium name="Broad Institute Genome Sequencing Center for Infectious Disease"/>
            <person name="Ma L.-J."/>
            <person name="Dead R."/>
            <person name="Young S."/>
            <person name="Zeng Q."/>
            <person name="Koehrsen M."/>
            <person name="Alvarado L."/>
            <person name="Berlin A."/>
            <person name="Chapman S.B."/>
            <person name="Chen Z."/>
            <person name="Freedman E."/>
            <person name="Gellesch M."/>
            <person name="Goldberg J."/>
            <person name="Griggs A."/>
            <person name="Gujja S."/>
            <person name="Heilman E.R."/>
            <person name="Heiman D."/>
            <person name="Hepburn T."/>
            <person name="Howarth C."/>
            <person name="Jen D."/>
            <person name="Larson L."/>
            <person name="Mehta T."/>
            <person name="Neiman D."/>
            <person name="Pearson M."/>
            <person name="Roberts A."/>
            <person name="Saif S."/>
            <person name="Shea T."/>
            <person name="Shenoy N."/>
            <person name="Sisk P."/>
            <person name="Stolte C."/>
            <person name="Sykes S."/>
            <person name="Walk T."/>
            <person name="White J."/>
            <person name="Yandava C."/>
            <person name="Haas B."/>
            <person name="Nusbaum C."/>
            <person name="Birren B."/>
        </authorList>
    </citation>
    <scope>NUCLEOTIDE SEQUENCE</scope>
    <source>
        <strain evidence="7">ATCC 64411</strain>
    </source>
</reference>
<evidence type="ECO:0000256" key="5">
    <source>
        <dbReference type="PROSITE-ProRule" id="PRU00221"/>
    </source>
</evidence>
<feature type="repeat" description="WD" evidence="5">
    <location>
        <begin position="358"/>
        <end position="390"/>
    </location>
</feature>
<dbReference type="GO" id="GO:0006508">
    <property type="term" value="P:proteolysis"/>
    <property type="evidence" value="ECO:0007669"/>
    <property type="project" value="UniProtKB-KW"/>
</dbReference>
<dbReference type="PROSITE" id="PS50082">
    <property type="entry name" value="WD_REPEATS_2"/>
    <property type="match status" value="2"/>
</dbReference>
<evidence type="ECO:0000256" key="2">
    <source>
        <dbReference type="ARBA" id="ARBA00022670"/>
    </source>
</evidence>
<proteinExistence type="inferred from homology"/>
<evidence type="ECO:0000313" key="9">
    <source>
        <dbReference type="Proteomes" id="UP000011715"/>
    </source>
</evidence>
<dbReference type="SUPFAM" id="SSF50978">
    <property type="entry name" value="WD40 repeat-like"/>
    <property type="match status" value="1"/>
</dbReference>
<dbReference type="STRING" id="644358.A0A0C4EFU3"/>
<comment type="similarity">
    <text evidence="1">Belongs to the peptidase M20A family.</text>
</comment>
<reference evidence="8" key="4">
    <citation type="journal article" date="2015" name="G3 (Bethesda)">
        <title>Genome sequences of three phytopathogenic species of the Magnaporthaceae family of fungi.</title>
        <authorList>
            <person name="Okagaki L.H."/>
            <person name="Nunes C.C."/>
            <person name="Sailsbery J."/>
            <person name="Clay B."/>
            <person name="Brown D."/>
            <person name="John T."/>
            <person name="Oh Y."/>
            <person name="Young N."/>
            <person name="Fitzgerald M."/>
            <person name="Haas B.J."/>
            <person name="Zeng Q."/>
            <person name="Young S."/>
            <person name="Adiconis X."/>
            <person name="Fan L."/>
            <person name="Levin J.Z."/>
            <person name="Mitchell T.K."/>
            <person name="Okubara P.A."/>
            <person name="Farman M.L."/>
            <person name="Kohn L.M."/>
            <person name="Birren B."/>
            <person name="Ma L.-J."/>
            <person name="Dean R.A."/>
        </authorList>
    </citation>
    <scope>NUCLEOTIDE SEQUENCE</scope>
    <source>
        <strain evidence="8">ATCC 64411 / 73-15</strain>
    </source>
</reference>
<feature type="region of interest" description="Disordered" evidence="6">
    <location>
        <begin position="92"/>
        <end position="133"/>
    </location>
</feature>
<keyword evidence="5" id="KW-0853">WD repeat</keyword>
<dbReference type="InterPro" id="IPR015943">
    <property type="entry name" value="WD40/YVTN_repeat-like_dom_sf"/>
</dbReference>
<dbReference type="GO" id="GO:0046872">
    <property type="term" value="F:metal ion binding"/>
    <property type="evidence" value="ECO:0007669"/>
    <property type="project" value="UniProtKB-KW"/>
</dbReference>
<dbReference type="PANTHER" id="PTHR43270">
    <property type="entry name" value="BETA-ALA-HIS DIPEPTIDASE"/>
    <property type="match status" value="1"/>
</dbReference>
<evidence type="ECO:0000256" key="3">
    <source>
        <dbReference type="ARBA" id="ARBA00022723"/>
    </source>
</evidence>
<gene>
    <name evidence="7" type="ORF">MAPG_11650</name>
</gene>
<dbReference type="InterPro" id="IPR002933">
    <property type="entry name" value="Peptidase_M20"/>
</dbReference>
<evidence type="ECO:0000313" key="7">
    <source>
        <dbReference type="EMBL" id="KLU92748.1"/>
    </source>
</evidence>
<keyword evidence="3" id="KW-0479">Metal-binding</keyword>
<dbReference type="OMA" id="HATVCVD"/>
<dbReference type="VEuPathDB" id="FungiDB:MAPG_11650"/>
<keyword evidence="2" id="KW-0645">Protease</keyword>
<dbReference type="InterPro" id="IPR036322">
    <property type="entry name" value="WD40_repeat_dom_sf"/>
</dbReference>
<dbReference type="InterPro" id="IPR017149">
    <property type="entry name" value="GSH_degradosome_Dug2"/>
</dbReference>
<sequence length="1048" mass="115105">MTALINAPAGPLQKPVAVRPQRCPKDFVWRLEGGRRSSLTTDTDSQMAVATAQHGPAAVVNRNREQESDSGCRGCRKIRDDEVYKHTKLQATSDGSTNGVVSQDAGSGEATMPPTTSHAAARDAKDHPPAPERIHRLKHDSSVLAIAVDDDFIFAGTHDGEILAWSLDTFQLVHRIQAHKRSVLCLTLSTTSNASAAAACAEPSPPSSPTAEAAAPEKPKTLLFSSAGDAIISVWCSSTLKRLYEIYSPHDVGDVFSVAYSPQNDTVYTGAQNTTIQWVSLNDPAARALHESSKHPDRRYHRFFDSKAVGGSSTPRRSDQRWGQIPRAQTVLEIDDESMHEFAHYGYVYCMLMARAPTVRVEPDEDVLISGGGDGTIKLWRLPRREAAVDGSEERAPSGIKEIMVLGIDEGDSVLSLAVDGSFLYSGRINGVIELWDLDTKQKLRVIKAHRADVMTLQLQWGFLWSAAANGSATKHTTVHDSPSGPDTISQKYQCLSRWPAHNGKILASAVTSHNGERFFITGANDDTVCVWRVNDDAASDADDATPETKDVMFKSLQQFVSFKTISSRPEYAEDCRRGATFLCSLFKRLGAEVEMLSSNDKLHNPVVYAKFSGHLEPADKRKRILFYGHYDVVPADANEGKWTSDPFTLTGTNGYLYGRGVSDNKGPIIAALYAITDLMQAKQLQSDVIFLIEGEEESGSRSFRETVRRHKDLIGNVDYILLANSYWLDDETPCLTYGLRGVLHATVCVDSPHPDLHSGVDGSYMMAEPLSDLTLLLGKLKGPGNRVAIPGFYEGILPLSADEERRYDAITAILMRRSPENGPPEQLKRSLMARWREPNLTIHRYKVSGPDGSLVSSHASANISLRLVPGQEVDAVTAALTQFLEDEFKASESDNTLSIRIDNKAEPWLGDPANEIFRTLERAVVRAWGLDASSSEEGDDESREKEEENGAVETGSKEQQEQADESQESLPPKAAEQPQAPKTKKPLYIREGGSIPAIRFLEKEFGAPAAHLPCGQASDGAHLFNERLRVLNLLKSREIFGEVFRSL</sequence>
<feature type="compositionally biased region" description="Basic and acidic residues" evidence="6">
    <location>
        <begin position="120"/>
        <end position="133"/>
    </location>
</feature>
<keyword evidence="4" id="KW-0378">Hydrolase</keyword>
<dbReference type="Proteomes" id="UP000011715">
    <property type="component" value="Unassembled WGS sequence"/>
</dbReference>
<dbReference type="Gene3D" id="3.40.630.10">
    <property type="entry name" value="Zn peptidases"/>
    <property type="match status" value="2"/>
</dbReference>
<dbReference type="EMBL" id="ADBL01002896">
    <property type="status" value="NOT_ANNOTATED_CDS"/>
    <property type="molecule type" value="Genomic_DNA"/>
</dbReference>
<accession>A0A0C4EFU3</accession>
<dbReference type="EMBL" id="GL876986">
    <property type="protein sequence ID" value="KLU92748.1"/>
    <property type="molecule type" value="Genomic_DNA"/>
</dbReference>
<evidence type="ECO:0000256" key="4">
    <source>
        <dbReference type="ARBA" id="ARBA00022801"/>
    </source>
</evidence>
<evidence type="ECO:0000256" key="6">
    <source>
        <dbReference type="SAM" id="MobiDB-lite"/>
    </source>
</evidence>
<feature type="repeat" description="WD" evidence="5">
    <location>
        <begin position="136"/>
        <end position="175"/>
    </location>
</feature>
<dbReference type="Pfam" id="PF01546">
    <property type="entry name" value="Peptidase_M20"/>
    <property type="match status" value="1"/>
</dbReference>
<feature type="compositionally biased region" description="Low complexity" evidence="6">
    <location>
        <begin position="969"/>
        <end position="982"/>
    </location>
</feature>
<organism evidence="8 9">
    <name type="scientific">Magnaporthiopsis poae (strain ATCC 64411 / 73-15)</name>
    <name type="common">Kentucky bluegrass fungus</name>
    <name type="synonym">Magnaporthe poae</name>
    <dbReference type="NCBI Taxonomy" id="644358"/>
    <lineage>
        <taxon>Eukaryota</taxon>
        <taxon>Fungi</taxon>
        <taxon>Dikarya</taxon>
        <taxon>Ascomycota</taxon>
        <taxon>Pezizomycotina</taxon>
        <taxon>Sordariomycetes</taxon>
        <taxon>Sordariomycetidae</taxon>
        <taxon>Magnaporthales</taxon>
        <taxon>Magnaporthaceae</taxon>
        <taxon>Magnaporthiopsis</taxon>
    </lineage>
</organism>
<dbReference type="SUPFAM" id="SSF53187">
    <property type="entry name" value="Zn-dependent exopeptidases"/>
    <property type="match status" value="1"/>
</dbReference>
<dbReference type="InterPro" id="IPR051458">
    <property type="entry name" value="Cyt/Met_Dipeptidase"/>
</dbReference>
<evidence type="ECO:0000313" key="8">
    <source>
        <dbReference type="EnsemblFungi" id="MAPG_11650T0"/>
    </source>
</evidence>
<protein>
    <submittedName>
        <fullName evidence="7">WD repeat-containing protein</fullName>
    </submittedName>
</protein>
<dbReference type="GO" id="GO:0006751">
    <property type="term" value="P:glutathione catabolic process"/>
    <property type="evidence" value="ECO:0007669"/>
    <property type="project" value="InterPro"/>
</dbReference>
<feature type="compositionally biased region" description="Polar residues" evidence="6">
    <location>
        <begin position="92"/>
        <end position="105"/>
    </location>
</feature>
<dbReference type="PIRSF" id="PIRSF037237">
    <property type="entry name" value="Peptidase_WD_repeats_DUG2"/>
    <property type="match status" value="1"/>
</dbReference>